<organism evidence="1 2">
    <name type="scientific">Zalaria obscura</name>
    <dbReference type="NCBI Taxonomy" id="2024903"/>
    <lineage>
        <taxon>Eukaryota</taxon>
        <taxon>Fungi</taxon>
        <taxon>Dikarya</taxon>
        <taxon>Ascomycota</taxon>
        <taxon>Pezizomycotina</taxon>
        <taxon>Dothideomycetes</taxon>
        <taxon>Dothideomycetidae</taxon>
        <taxon>Dothideales</taxon>
        <taxon>Zalariaceae</taxon>
        <taxon>Zalaria</taxon>
    </lineage>
</organism>
<evidence type="ECO:0000313" key="2">
    <source>
        <dbReference type="Proteomes" id="UP001320706"/>
    </source>
</evidence>
<dbReference type="Proteomes" id="UP001320706">
    <property type="component" value="Unassembled WGS sequence"/>
</dbReference>
<accession>A0ACC3SQM0</accession>
<reference evidence="1" key="1">
    <citation type="submission" date="2024-02" db="EMBL/GenBank/DDBJ databases">
        <title>Metagenome Assembled Genome of Zalaria obscura JY119.</title>
        <authorList>
            <person name="Vighnesh L."/>
            <person name="Jagadeeshwari U."/>
            <person name="Venkata Ramana C."/>
            <person name="Sasikala C."/>
        </authorList>
    </citation>
    <scope>NUCLEOTIDE SEQUENCE</scope>
    <source>
        <strain evidence="1">JY119</strain>
    </source>
</reference>
<evidence type="ECO:0000313" key="1">
    <source>
        <dbReference type="EMBL" id="KAK8220105.1"/>
    </source>
</evidence>
<protein>
    <submittedName>
        <fullName evidence="1">Uncharacterized protein</fullName>
    </submittedName>
</protein>
<proteinExistence type="predicted"/>
<name>A0ACC3SQM0_9PEZI</name>
<dbReference type="EMBL" id="JAMKPW020000002">
    <property type="protein sequence ID" value="KAK8220105.1"/>
    <property type="molecule type" value="Genomic_DNA"/>
</dbReference>
<gene>
    <name evidence="1" type="ORF">M8818_000521</name>
</gene>
<keyword evidence="2" id="KW-1185">Reference proteome</keyword>
<comment type="caution">
    <text evidence="1">The sequence shown here is derived from an EMBL/GenBank/DDBJ whole genome shotgun (WGS) entry which is preliminary data.</text>
</comment>
<sequence>MARSTAPPVPTPAPDAFTASEPLQDTAGRRSSFPDLRSPLLRRQSQDEASRAGSAMWIKARWRRPVGLLLLFTTVILWTASNFLASTLFADNTYSKPYLVTYINTAFFILPLIPILIHRAYHDPAPLRSLARSWRQRIASYTPLQTEEEDEGILKPDSPHIHPRRRSHSSLSGELLISDSLPHLPPHPANPSESRLSIRATAALSLEFCLLWFLANYFIAGCLEHTTVASSTILTSTSSIFTLIFGALFGVETFTLRKCLGVCASLAGIILISSVDLSGNNDSNRGSFPHKTRSQIALGDAMALVSAVLYGVYAVFLKRRVGDETRVNMPLFFGLVGLANVLLLWPGFIVLHFTGVERFELPPTGRVAAIVLVNSVSSLVSDIAWAYAVLLTSPIVVTVGLSTTIPLSLVGQIVLNGQTAPAVYWVGAGVVVLSFVFINHEEEAEEQPQFGVLREEGTVDG</sequence>